<accession>F4QES4</accession>
<protein>
    <recommendedName>
        <fullName evidence="3">Cobalamin-independent methionine synthase MetE C-terminal/archaeal domain-containing protein</fullName>
    </recommendedName>
</protein>
<proteinExistence type="predicted"/>
<dbReference type="AlphaFoldDB" id="F4QES4"/>
<dbReference type="GeneID" id="14865693"/>
<evidence type="ECO:0000313" key="2">
    <source>
        <dbReference type="Proteomes" id="UP000007797"/>
    </source>
</evidence>
<dbReference type="Proteomes" id="UP000007797">
    <property type="component" value="Unassembled WGS sequence"/>
</dbReference>
<dbReference type="OMA" id="NDPRNPW"/>
<dbReference type="RefSeq" id="XP_004350039.1">
    <property type="nucleotide sequence ID" value="XM_004349989.1"/>
</dbReference>
<dbReference type="STRING" id="1054147.F4QES4"/>
<name>F4QES4_CACFS</name>
<evidence type="ECO:0000313" key="1">
    <source>
        <dbReference type="EMBL" id="EGG13335.1"/>
    </source>
</evidence>
<dbReference type="KEGG" id="dfa:DFA_11096"/>
<dbReference type="OrthoDB" id="1053771at2759"/>
<gene>
    <name evidence="1" type="ORF">DFA_11096</name>
</gene>
<dbReference type="EMBL" id="GL883029">
    <property type="protein sequence ID" value="EGG13335.1"/>
    <property type="molecule type" value="Genomic_DNA"/>
</dbReference>
<reference evidence="2" key="1">
    <citation type="journal article" date="2011" name="Genome Res.">
        <title>Phylogeny-wide analysis of social amoeba genomes highlights ancient origins for complex intercellular communication.</title>
        <authorList>
            <person name="Heidel A.J."/>
            <person name="Lawal H.M."/>
            <person name="Felder M."/>
            <person name="Schilde C."/>
            <person name="Helps N.R."/>
            <person name="Tunggal B."/>
            <person name="Rivero F."/>
            <person name="John U."/>
            <person name="Schleicher M."/>
            <person name="Eichinger L."/>
            <person name="Platzer M."/>
            <person name="Noegel A.A."/>
            <person name="Schaap P."/>
            <person name="Gloeckner G."/>
        </authorList>
    </citation>
    <scope>NUCLEOTIDE SEQUENCE [LARGE SCALE GENOMIC DNA]</scope>
    <source>
        <strain evidence="2">SH3</strain>
    </source>
</reference>
<dbReference type="InterPro" id="IPR038071">
    <property type="entry name" value="UROD/MetE-like_sf"/>
</dbReference>
<sequence>MSGIQTELIGSLPRPIGTTSQEQYLKVIVDELAKTGSPIITDGEIWKPSFATYPLDMNQFKPDGAVILFADGHTRRLPVFSANRLVFGQYSGSYVKKLRNCCQDTPIKQAVISPSAISLMYPTAGIPGYSREKFLDEVIDECEKDIQSAFKEGASVVQVDATELRLSLMLDPSGALLDQMVKLNNRLFDRFTDEERKKIGIHTCPGSDQDSTHSIIVDYGLLLPKFFKHNCGRFYLELAAEPDRERVLEIVSENLPATGIVFFGVIDPIEPRVETPEEVRDLVLQIARKIPVGRFGTCDDCGFSPFADDKSTSFDLCMAKIQSRVDGTKMASSQLGAK</sequence>
<keyword evidence="2" id="KW-1185">Reference proteome</keyword>
<organism evidence="1 2">
    <name type="scientific">Cavenderia fasciculata</name>
    <name type="common">Slime mold</name>
    <name type="synonym">Dictyostelium fasciculatum</name>
    <dbReference type="NCBI Taxonomy" id="261658"/>
    <lineage>
        <taxon>Eukaryota</taxon>
        <taxon>Amoebozoa</taxon>
        <taxon>Evosea</taxon>
        <taxon>Eumycetozoa</taxon>
        <taxon>Dictyostelia</taxon>
        <taxon>Acytosteliales</taxon>
        <taxon>Cavenderiaceae</taxon>
        <taxon>Cavenderia</taxon>
    </lineage>
</organism>
<dbReference type="SUPFAM" id="SSF51726">
    <property type="entry name" value="UROD/MetE-like"/>
    <property type="match status" value="1"/>
</dbReference>
<evidence type="ECO:0008006" key="3">
    <source>
        <dbReference type="Google" id="ProtNLM"/>
    </source>
</evidence>
<dbReference type="Gene3D" id="3.20.20.210">
    <property type="match status" value="1"/>
</dbReference>